<organism evidence="2">
    <name type="scientific">viral metagenome</name>
    <dbReference type="NCBI Taxonomy" id="1070528"/>
    <lineage>
        <taxon>unclassified sequences</taxon>
        <taxon>metagenomes</taxon>
        <taxon>organismal metagenomes</taxon>
    </lineage>
</organism>
<dbReference type="AlphaFoldDB" id="A0A6C0J6P7"/>
<feature type="region of interest" description="Disordered" evidence="1">
    <location>
        <begin position="1"/>
        <end position="25"/>
    </location>
</feature>
<evidence type="ECO:0000313" key="2">
    <source>
        <dbReference type="EMBL" id="QHU00540.1"/>
    </source>
</evidence>
<evidence type="ECO:0000256" key="1">
    <source>
        <dbReference type="SAM" id="MobiDB-lite"/>
    </source>
</evidence>
<feature type="compositionally biased region" description="Basic residues" evidence="1">
    <location>
        <begin position="1"/>
        <end position="14"/>
    </location>
</feature>
<protein>
    <submittedName>
        <fullName evidence="2">Uncharacterized protein</fullName>
    </submittedName>
</protein>
<proteinExistence type="predicted"/>
<name>A0A6C0J6P7_9ZZZZ</name>
<dbReference type="EMBL" id="MN740328">
    <property type="protein sequence ID" value="QHU00540.1"/>
    <property type="molecule type" value="Genomic_DNA"/>
</dbReference>
<reference evidence="2" key="1">
    <citation type="journal article" date="2020" name="Nature">
        <title>Giant virus diversity and host interactions through global metagenomics.</title>
        <authorList>
            <person name="Schulz F."/>
            <person name="Roux S."/>
            <person name="Paez-Espino D."/>
            <person name="Jungbluth S."/>
            <person name="Walsh D.A."/>
            <person name="Denef V.J."/>
            <person name="McMahon K.D."/>
            <person name="Konstantinidis K.T."/>
            <person name="Eloe-Fadrosh E.A."/>
            <person name="Kyrpides N.C."/>
            <person name="Woyke T."/>
        </authorList>
    </citation>
    <scope>NUCLEOTIDE SEQUENCE</scope>
    <source>
        <strain evidence="2">GVMAG-M-3300025860-20</strain>
    </source>
</reference>
<sequence>MPFKHQKKRTRKPNTKTPKSLSREKYMDKQGYAPDYDVNYGIITKYHGCGGKCTVNILLQSGFRTFPNMSLKGSLKSRRHGQQLTTDSIVLVDDGVIVYVYKEDTKSVIDSDTLSKLIGKTEDDICFNETEDSGYRDLYGRLPSFSSDDEDGSITLNESLVEQKVDIVEVDIVEDDIDLM</sequence>
<accession>A0A6C0J6P7</accession>